<comment type="caution">
    <text evidence="1">The sequence shown here is derived from an EMBL/GenBank/DDBJ whole genome shotgun (WGS) entry which is preliminary data.</text>
</comment>
<keyword evidence="2" id="KW-1185">Reference proteome</keyword>
<gene>
    <name evidence="1" type="ORF">Vadar_032281</name>
</gene>
<proteinExistence type="predicted"/>
<evidence type="ECO:0000313" key="2">
    <source>
        <dbReference type="Proteomes" id="UP000828048"/>
    </source>
</evidence>
<dbReference type="EMBL" id="CM037157">
    <property type="protein sequence ID" value="KAH7850399.1"/>
    <property type="molecule type" value="Genomic_DNA"/>
</dbReference>
<evidence type="ECO:0000313" key="1">
    <source>
        <dbReference type="EMBL" id="KAH7850399.1"/>
    </source>
</evidence>
<protein>
    <submittedName>
        <fullName evidence="1">Uncharacterized protein</fullName>
    </submittedName>
</protein>
<sequence>MSGNILLMGLQLEDIQHRTPLIPLVVNKMVGVLAFLEKREIESTDLTGSSTKQPGSVWSGWTGNSLEGSAVQEPDPLDMSEEAKAQRFVVSKRKTPLERRLTFLQYRRNLPVVS</sequence>
<organism evidence="1 2">
    <name type="scientific">Vaccinium darrowii</name>
    <dbReference type="NCBI Taxonomy" id="229202"/>
    <lineage>
        <taxon>Eukaryota</taxon>
        <taxon>Viridiplantae</taxon>
        <taxon>Streptophyta</taxon>
        <taxon>Embryophyta</taxon>
        <taxon>Tracheophyta</taxon>
        <taxon>Spermatophyta</taxon>
        <taxon>Magnoliopsida</taxon>
        <taxon>eudicotyledons</taxon>
        <taxon>Gunneridae</taxon>
        <taxon>Pentapetalae</taxon>
        <taxon>asterids</taxon>
        <taxon>Ericales</taxon>
        <taxon>Ericaceae</taxon>
        <taxon>Vaccinioideae</taxon>
        <taxon>Vaccinieae</taxon>
        <taxon>Vaccinium</taxon>
    </lineage>
</organism>
<accession>A0ACB7YBR5</accession>
<dbReference type="Proteomes" id="UP000828048">
    <property type="component" value="Chromosome 7"/>
</dbReference>
<reference evidence="1 2" key="1">
    <citation type="journal article" date="2021" name="Hortic Res">
        <title>High-quality reference genome and annotation aids understanding of berry development for evergreen blueberry (Vaccinium darrowii).</title>
        <authorList>
            <person name="Yu J."/>
            <person name="Hulse-Kemp A.M."/>
            <person name="Babiker E."/>
            <person name="Staton M."/>
        </authorList>
    </citation>
    <scope>NUCLEOTIDE SEQUENCE [LARGE SCALE GENOMIC DNA]</scope>
    <source>
        <strain evidence="2">cv. NJ 8807/NJ 8810</strain>
        <tissue evidence="1">Young leaf</tissue>
    </source>
</reference>
<name>A0ACB7YBR5_9ERIC</name>